<dbReference type="OrthoDB" id="10684657at2759"/>
<dbReference type="AlphaFoldDB" id="A0A7J5XHE7"/>
<name>A0A7J5XHE7_DISMA</name>
<sequence>MVGVGSESGSLTYDDAPRPSVRLHALGVHPFAVRRLSYHLIGSLVALHAGLVQSRRAASAPRTLKFLVVLRLSEGIPQNTLSSLLCHVTLVISAHISRGSLGNAAATMEMVSCDFLTRRYSEEEEEEDEEERISSDLAVQRGVLSVVNLLRRVHCPDLRTAEDTQRDTETTLRPTGRKLQHVFTSLWFLFTSMACSTSGSVAMLYLNSTSLCSSMAALATFISSVCGSTEYREEPMSFFPPSLYFTWRGNSVVRDGGFDVLLGPCECYHTWLCSSEASLACSVSRVSGSVWYRALPASFLLASLYLACRKHPLFTPPLITSCPESAAASTLTLPGSGSLTGVWPDASLRSQGGGGKERRTRPSCVPLYISPASQRDKIHLACGRFRLHTGRVSDRRSKCFHLTLQLRLLFGQLRLHSVREGGEQTARLPHLLSVLHLHQTHTLYSFCHHRVQRAASILTPRLLILRSLWYRDEDVCFFPASLYLAWKNKDESYSGLYHIVLHLRKSKTEKGQTMSRNSEMIFILRVVLVLTDTERTSLCMSVCSLACCVSMVSGSREYRLMFISFFPSSLYFTLI</sequence>
<comment type="caution">
    <text evidence="1">The sequence shown here is derived from an EMBL/GenBank/DDBJ whole genome shotgun (WGS) entry which is preliminary data.</text>
</comment>
<dbReference type="EMBL" id="JAAKFY010000024">
    <property type="protein sequence ID" value="KAF3836390.1"/>
    <property type="molecule type" value="Genomic_DNA"/>
</dbReference>
<evidence type="ECO:0000313" key="2">
    <source>
        <dbReference type="Proteomes" id="UP000518266"/>
    </source>
</evidence>
<gene>
    <name evidence="1" type="ORF">F7725_028948</name>
</gene>
<dbReference type="Proteomes" id="UP000518266">
    <property type="component" value="Unassembled WGS sequence"/>
</dbReference>
<organism evidence="1 2">
    <name type="scientific">Dissostichus mawsoni</name>
    <name type="common">Antarctic cod</name>
    <dbReference type="NCBI Taxonomy" id="36200"/>
    <lineage>
        <taxon>Eukaryota</taxon>
        <taxon>Metazoa</taxon>
        <taxon>Chordata</taxon>
        <taxon>Craniata</taxon>
        <taxon>Vertebrata</taxon>
        <taxon>Euteleostomi</taxon>
        <taxon>Actinopterygii</taxon>
        <taxon>Neopterygii</taxon>
        <taxon>Teleostei</taxon>
        <taxon>Neoteleostei</taxon>
        <taxon>Acanthomorphata</taxon>
        <taxon>Eupercaria</taxon>
        <taxon>Perciformes</taxon>
        <taxon>Notothenioidei</taxon>
        <taxon>Nototheniidae</taxon>
        <taxon>Dissostichus</taxon>
    </lineage>
</organism>
<reference evidence="1 2" key="1">
    <citation type="submission" date="2020-03" db="EMBL/GenBank/DDBJ databases">
        <title>Dissostichus mawsoni Genome sequencing and assembly.</title>
        <authorList>
            <person name="Park H."/>
        </authorList>
    </citation>
    <scope>NUCLEOTIDE SEQUENCE [LARGE SCALE GENOMIC DNA]</scope>
    <source>
        <strain evidence="1">DM0001</strain>
        <tissue evidence="1">Muscle</tissue>
    </source>
</reference>
<accession>A0A7J5XHE7</accession>
<protein>
    <submittedName>
        <fullName evidence="1">Uncharacterized protein</fullName>
    </submittedName>
</protein>
<evidence type="ECO:0000313" key="1">
    <source>
        <dbReference type="EMBL" id="KAF3836390.1"/>
    </source>
</evidence>
<proteinExistence type="predicted"/>
<keyword evidence="2" id="KW-1185">Reference proteome</keyword>